<evidence type="ECO:0000256" key="1">
    <source>
        <dbReference type="SAM" id="MobiDB-lite"/>
    </source>
</evidence>
<dbReference type="GeneID" id="65133515"/>
<protein>
    <submittedName>
        <fullName evidence="2">Uncharacterized protein</fullName>
    </submittedName>
</protein>
<feature type="compositionally biased region" description="Polar residues" evidence="1">
    <location>
        <begin position="8"/>
        <end position="27"/>
    </location>
</feature>
<name>A0A898KAQ8_9CAUD</name>
<dbReference type="RefSeq" id="YP_010114913.1">
    <property type="nucleotide sequence ID" value="NC_055919.1"/>
</dbReference>
<sequence>MVFLLQALSGQNSQPGDTGNPSPNNTA</sequence>
<evidence type="ECO:0000313" key="3">
    <source>
        <dbReference type="Proteomes" id="UP000663176"/>
    </source>
</evidence>
<dbReference type="Proteomes" id="UP000663176">
    <property type="component" value="Segment"/>
</dbReference>
<organism evidence="2 3">
    <name type="scientific">Klebsiella phage vB_KpnP_P184</name>
    <dbReference type="NCBI Taxonomy" id="2806547"/>
    <lineage>
        <taxon>Viruses</taxon>
        <taxon>Duplodnaviria</taxon>
        <taxon>Heunggongvirae</taxon>
        <taxon>Uroviricota</taxon>
        <taxon>Caudoviricetes</taxon>
        <taxon>Schitoviridae</taxon>
        <taxon>Efbeekayvirus</taxon>
        <taxon>Efbeekayvirus P184</taxon>
    </lineage>
</organism>
<reference evidence="2" key="1">
    <citation type="submission" date="2021-01" db="EMBL/GenBank/DDBJ databases">
        <authorList>
            <person name="Li S."/>
            <person name="Lin Y."/>
        </authorList>
    </citation>
    <scope>NUCLEOTIDE SEQUENCE</scope>
</reference>
<keyword evidence="3" id="KW-1185">Reference proteome</keyword>
<evidence type="ECO:0000313" key="2">
    <source>
        <dbReference type="EMBL" id="QSJ03707.1"/>
    </source>
</evidence>
<accession>A0A898KAQ8</accession>
<dbReference type="KEGG" id="vg:65133515"/>
<dbReference type="EMBL" id="MW495044">
    <property type="protein sequence ID" value="QSJ03707.1"/>
    <property type="molecule type" value="Genomic_DNA"/>
</dbReference>
<proteinExistence type="predicted"/>
<feature type="region of interest" description="Disordered" evidence="1">
    <location>
        <begin position="1"/>
        <end position="27"/>
    </location>
</feature>